<feature type="region of interest" description="Disordered" evidence="1">
    <location>
        <begin position="141"/>
        <end position="162"/>
    </location>
</feature>
<evidence type="ECO:0000313" key="2">
    <source>
        <dbReference type="EMBL" id="TDE33183.1"/>
    </source>
</evidence>
<evidence type="ECO:0000313" key="3">
    <source>
        <dbReference type="Proteomes" id="UP000294662"/>
    </source>
</evidence>
<gene>
    <name evidence="2" type="ORF">E1B25_21565</name>
</gene>
<sequence>MEHRLTQVGVKKVSDNSIKWGYVLAAPGRPSRKDQIAYLVASGISDDEFGPIWEDRIIRGSTRPQSQLVGRNDLLLAVLPGDEIHAHSEFCAALSKSDARWLLDATADRGVHLVVGGVAVQTKVAAEAFAAEVARRQNVFHASESRRTGKKRKRKNVAEVQGPPLPGRRPCVYRHFDAIGALLYVGACINHHTRDLHHKSQSDWWPQSASVQVEYHPTMREALAAERVAIYFEKPAHNKRVVEPHTGAFIEQAARLVEEVSPEMSARILAIAT</sequence>
<proteinExistence type="predicted"/>
<dbReference type="OrthoDB" id="7876728at2"/>
<comment type="caution">
    <text evidence="2">The sequence shown here is derived from an EMBL/GenBank/DDBJ whole genome shotgun (WGS) entry which is preliminary data.</text>
</comment>
<dbReference type="RefSeq" id="WP_132831633.1">
    <property type="nucleotide sequence ID" value="NZ_SMFP01000037.1"/>
</dbReference>
<dbReference type="InterPro" id="IPR035901">
    <property type="entry name" value="GIY-YIG_endonuc_sf"/>
</dbReference>
<accession>A0A4R5EG08</accession>
<evidence type="ECO:0000256" key="1">
    <source>
        <dbReference type="SAM" id="MobiDB-lite"/>
    </source>
</evidence>
<keyword evidence="3" id="KW-1185">Reference proteome</keyword>
<dbReference type="Proteomes" id="UP000294662">
    <property type="component" value="Unassembled WGS sequence"/>
</dbReference>
<dbReference type="SUPFAM" id="SSF82771">
    <property type="entry name" value="GIY-YIG endonuclease"/>
    <property type="match status" value="1"/>
</dbReference>
<dbReference type="AlphaFoldDB" id="A0A4R5EG08"/>
<protein>
    <recommendedName>
        <fullName evidence="4">GIY-YIG domain-containing protein</fullName>
    </recommendedName>
</protein>
<name>A0A4R5EG08_9RHOB</name>
<evidence type="ECO:0008006" key="4">
    <source>
        <dbReference type="Google" id="ProtNLM"/>
    </source>
</evidence>
<reference evidence="2 3" key="1">
    <citation type="submission" date="2019-03" db="EMBL/GenBank/DDBJ databases">
        <authorList>
            <person name="Zhang S."/>
        </authorList>
    </citation>
    <scope>NUCLEOTIDE SEQUENCE [LARGE SCALE GENOMIC DNA]</scope>
    <source>
        <strain evidence="2 3">S4J41</strain>
    </source>
</reference>
<dbReference type="EMBL" id="SMFP01000037">
    <property type="protein sequence ID" value="TDE33183.1"/>
    <property type="molecule type" value="Genomic_DNA"/>
</dbReference>
<organism evidence="2 3">
    <name type="scientific">Antarcticimicrobium sediminis</name>
    <dbReference type="NCBI Taxonomy" id="2546227"/>
    <lineage>
        <taxon>Bacteria</taxon>
        <taxon>Pseudomonadati</taxon>
        <taxon>Pseudomonadota</taxon>
        <taxon>Alphaproteobacteria</taxon>
        <taxon>Rhodobacterales</taxon>
        <taxon>Paracoccaceae</taxon>
        <taxon>Antarcticimicrobium</taxon>
    </lineage>
</organism>